<evidence type="ECO:0008006" key="3">
    <source>
        <dbReference type="Google" id="ProtNLM"/>
    </source>
</evidence>
<accession>A0ABP8ITF5</accession>
<evidence type="ECO:0000313" key="1">
    <source>
        <dbReference type="EMBL" id="GAA4372170.1"/>
    </source>
</evidence>
<reference evidence="2" key="1">
    <citation type="journal article" date="2019" name="Int. J. Syst. Evol. Microbiol.">
        <title>The Global Catalogue of Microorganisms (GCM) 10K type strain sequencing project: providing services to taxonomists for standard genome sequencing and annotation.</title>
        <authorList>
            <consortium name="The Broad Institute Genomics Platform"/>
            <consortium name="The Broad Institute Genome Sequencing Center for Infectious Disease"/>
            <person name="Wu L."/>
            <person name="Ma J."/>
        </authorList>
    </citation>
    <scope>NUCLEOTIDE SEQUENCE [LARGE SCALE GENOMIC DNA]</scope>
    <source>
        <strain evidence="2">JCM 17924</strain>
    </source>
</reference>
<gene>
    <name evidence="1" type="ORF">GCM10023186_01340</name>
</gene>
<keyword evidence="2" id="KW-1185">Reference proteome</keyword>
<organism evidence="1 2">
    <name type="scientific">Hymenobacter koreensis</name>
    <dbReference type="NCBI Taxonomy" id="1084523"/>
    <lineage>
        <taxon>Bacteria</taxon>
        <taxon>Pseudomonadati</taxon>
        <taxon>Bacteroidota</taxon>
        <taxon>Cytophagia</taxon>
        <taxon>Cytophagales</taxon>
        <taxon>Hymenobacteraceae</taxon>
        <taxon>Hymenobacter</taxon>
    </lineage>
</organism>
<dbReference type="EMBL" id="BAABHA010000001">
    <property type="protein sequence ID" value="GAA4372170.1"/>
    <property type="molecule type" value="Genomic_DNA"/>
</dbReference>
<dbReference type="Proteomes" id="UP001500454">
    <property type="component" value="Unassembled WGS sequence"/>
</dbReference>
<dbReference type="RefSeq" id="WP_345220429.1">
    <property type="nucleotide sequence ID" value="NZ_BAABHA010000001.1"/>
</dbReference>
<evidence type="ECO:0000313" key="2">
    <source>
        <dbReference type="Proteomes" id="UP001500454"/>
    </source>
</evidence>
<protein>
    <recommendedName>
        <fullName evidence="3">Lipocalin-like domain-containing protein</fullName>
    </recommendedName>
</protein>
<sequence>MTDTYLFDINLQQLPDDYLTGEWRVADRVLNHTDPTSTLAQATHVSLEPGALQVHMGNAYKSGQWAVRRDELLSRPYLELQLAEEDTRALITRLRRSADGLISQLSLYFLSGMEVQLTRP</sequence>
<proteinExistence type="predicted"/>
<comment type="caution">
    <text evidence="1">The sequence shown here is derived from an EMBL/GenBank/DDBJ whole genome shotgun (WGS) entry which is preliminary data.</text>
</comment>
<name>A0ABP8ITF5_9BACT</name>